<dbReference type="PATRIC" id="fig|1122247.3.peg.13"/>
<evidence type="ECO:0000313" key="2">
    <source>
        <dbReference type="EMBL" id="EKF25947.1"/>
    </source>
</evidence>
<dbReference type="EMBL" id="AMRA01000001">
    <property type="protein sequence ID" value="EKF25947.1"/>
    <property type="molecule type" value="Genomic_DNA"/>
</dbReference>
<gene>
    <name evidence="2" type="ORF">C731_0013</name>
</gene>
<dbReference type="AlphaFoldDB" id="K5BHS7"/>
<dbReference type="Proteomes" id="UP000006265">
    <property type="component" value="Unassembled WGS sequence"/>
</dbReference>
<evidence type="ECO:0000313" key="3">
    <source>
        <dbReference type="Proteomes" id="UP000006265"/>
    </source>
</evidence>
<evidence type="ECO:0000256" key="1">
    <source>
        <dbReference type="SAM" id="MobiDB-lite"/>
    </source>
</evidence>
<reference evidence="2 3" key="1">
    <citation type="journal article" date="2012" name="J. Bacteriol.">
        <title>Genome sequence of Mycobacterium hassiacum DSM 44199, a rare source of heat-stable mycobacterial proteins.</title>
        <authorList>
            <person name="Tiago I."/>
            <person name="Maranha A."/>
            <person name="Mendes V."/>
            <person name="Alarico S."/>
            <person name="Moynihan P.J."/>
            <person name="Clarke A.J."/>
            <person name="Macedo-Ribeiro S."/>
            <person name="Pereira P.J."/>
            <person name="Empadinhas N."/>
        </authorList>
    </citation>
    <scope>NUCLEOTIDE SEQUENCE [LARGE SCALE GENOMIC DNA]</scope>
    <source>
        <strain evidence="3">DSM 44199 / CIP 105218 / JCM 12690 / 3849</strain>
    </source>
</reference>
<name>K5BHS7_MYCHD</name>
<proteinExistence type="predicted"/>
<keyword evidence="3" id="KW-1185">Reference proteome</keyword>
<feature type="region of interest" description="Disordered" evidence="1">
    <location>
        <begin position="9"/>
        <end position="45"/>
    </location>
</feature>
<comment type="caution">
    <text evidence="2">The sequence shown here is derived from an EMBL/GenBank/DDBJ whole genome shotgun (WGS) entry which is preliminary data.</text>
</comment>
<accession>K5BHS7</accession>
<organism evidence="2 3">
    <name type="scientific">Mycolicibacterium hassiacum (strain DSM 44199 / CIP 105218 / JCM 12690 / 3849)</name>
    <name type="common">Mycobacterium hassiacum</name>
    <dbReference type="NCBI Taxonomy" id="1122247"/>
    <lineage>
        <taxon>Bacteria</taxon>
        <taxon>Bacillati</taxon>
        <taxon>Actinomycetota</taxon>
        <taxon>Actinomycetes</taxon>
        <taxon>Mycobacteriales</taxon>
        <taxon>Mycobacteriaceae</taxon>
        <taxon>Mycolicibacterium</taxon>
    </lineage>
</organism>
<protein>
    <submittedName>
        <fullName evidence="2">Uncharacterized protein</fullName>
    </submittedName>
</protein>
<sequence length="45" mass="5016">MRIYHENHVLLSSFGGPPTPTHPTNSGDNSRRTDLCARRSRALVP</sequence>